<protein>
    <submittedName>
        <fullName evidence="2">Uncharacterized protein</fullName>
    </submittedName>
</protein>
<feature type="transmembrane region" description="Helical" evidence="1">
    <location>
        <begin position="52"/>
        <end position="78"/>
    </location>
</feature>
<name>A0ABY8BZP4_9MICO</name>
<feature type="transmembrane region" description="Helical" evidence="1">
    <location>
        <begin position="90"/>
        <end position="112"/>
    </location>
</feature>
<evidence type="ECO:0000256" key="1">
    <source>
        <dbReference type="SAM" id="Phobius"/>
    </source>
</evidence>
<keyword evidence="3" id="KW-1185">Reference proteome</keyword>
<dbReference type="EMBL" id="CP119108">
    <property type="protein sequence ID" value="WEG09681.1"/>
    <property type="molecule type" value="Genomic_DNA"/>
</dbReference>
<sequence length="263" mass="28784">MRIVARVAAVLGYVTVVCVLLAWLFWTLLVVWGRTDTTYVADEPEAWQRRLAGAGIAVGRVSLIAGVVLVAAVVLAVVAARRDREGWMSLGIVIGLFSLVVLLNAGLTWASFVSRVNAALASFQEYGTSTPPRFEPPTRHDARVEIDRMVRESLDAVVDPWDAEGHRLAIGDVPVTSSPCHADRYFGDVTQYADLALRTADPNAASDILAAWDEAGYDDDRDGQDAVRYSDLLPIKRMTLHDTTATDGFVRLHIESQCSKDED</sequence>
<keyword evidence="1" id="KW-0812">Transmembrane</keyword>
<evidence type="ECO:0000313" key="2">
    <source>
        <dbReference type="EMBL" id="WEG09681.1"/>
    </source>
</evidence>
<dbReference type="RefSeq" id="WP_275279004.1">
    <property type="nucleotide sequence ID" value="NZ_CP119108.1"/>
</dbReference>
<keyword evidence="1" id="KW-0472">Membrane</keyword>
<dbReference type="Proteomes" id="UP001214553">
    <property type="component" value="Chromosome"/>
</dbReference>
<organism evidence="2 3">
    <name type="scientific">Microbacterium horticulturae</name>
    <dbReference type="NCBI Taxonomy" id="3028316"/>
    <lineage>
        <taxon>Bacteria</taxon>
        <taxon>Bacillati</taxon>
        <taxon>Actinomycetota</taxon>
        <taxon>Actinomycetes</taxon>
        <taxon>Micrococcales</taxon>
        <taxon>Microbacteriaceae</taxon>
        <taxon>Microbacterium</taxon>
    </lineage>
</organism>
<evidence type="ECO:0000313" key="3">
    <source>
        <dbReference type="Proteomes" id="UP001214553"/>
    </source>
</evidence>
<accession>A0ABY8BZP4</accession>
<proteinExistence type="predicted"/>
<gene>
    <name evidence="2" type="ORF">PU630_03695</name>
</gene>
<feature type="transmembrane region" description="Helical" evidence="1">
    <location>
        <begin position="7"/>
        <end position="32"/>
    </location>
</feature>
<keyword evidence="1" id="KW-1133">Transmembrane helix</keyword>
<reference evidence="2 3" key="1">
    <citation type="submission" date="2023-03" db="EMBL/GenBank/DDBJ databases">
        <title>Genome sequence of Microbacterium sp. KACC 23027.</title>
        <authorList>
            <person name="Kim S."/>
            <person name="Heo J."/>
            <person name="Kwon S.-W."/>
        </authorList>
    </citation>
    <scope>NUCLEOTIDE SEQUENCE [LARGE SCALE GENOMIC DNA]</scope>
    <source>
        <strain evidence="2 3">KACC 23027</strain>
    </source>
</reference>